<gene>
    <name evidence="2" type="ORF">NDU88_000547</name>
</gene>
<feature type="region of interest" description="Disordered" evidence="1">
    <location>
        <begin position="33"/>
        <end position="77"/>
    </location>
</feature>
<evidence type="ECO:0000256" key="1">
    <source>
        <dbReference type="SAM" id="MobiDB-lite"/>
    </source>
</evidence>
<dbReference type="Proteomes" id="UP001066276">
    <property type="component" value="Chromosome 11"/>
</dbReference>
<protein>
    <submittedName>
        <fullName evidence="2">Uncharacterized protein</fullName>
    </submittedName>
</protein>
<keyword evidence="3" id="KW-1185">Reference proteome</keyword>
<accession>A0AAV7L6X7</accession>
<name>A0AAV7L6X7_PLEWA</name>
<dbReference type="EMBL" id="JANPWB010000015">
    <property type="protein sequence ID" value="KAJ1087371.1"/>
    <property type="molecule type" value="Genomic_DNA"/>
</dbReference>
<reference evidence="2" key="1">
    <citation type="journal article" date="2022" name="bioRxiv">
        <title>Sequencing and chromosome-scale assembly of the giantPleurodeles waltlgenome.</title>
        <authorList>
            <person name="Brown T."/>
            <person name="Elewa A."/>
            <person name="Iarovenko S."/>
            <person name="Subramanian E."/>
            <person name="Araus A.J."/>
            <person name="Petzold A."/>
            <person name="Susuki M."/>
            <person name="Suzuki K.-i.T."/>
            <person name="Hayashi T."/>
            <person name="Toyoda A."/>
            <person name="Oliveira C."/>
            <person name="Osipova E."/>
            <person name="Leigh N.D."/>
            <person name="Simon A."/>
            <person name="Yun M.H."/>
        </authorList>
    </citation>
    <scope>NUCLEOTIDE SEQUENCE</scope>
    <source>
        <strain evidence="2">20211129_DDA</strain>
        <tissue evidence="2">Liver</tissue>
    </source>
</reference>
<comment type="caution">
    <text evidence="2">The sequence shown here is derived from an EMBL/GenBank/DDBJ whole genome shotgun (WGS) entry which is preliminary data.</text>
</comment>
<dbReference type="AlphaFoldDB" id="A0AAV7L6X7"/>
<organism evidence="2 3">
    <name type="scientific">Pleurodeles waltl</name>
    <name type="common">Iberian ribbed newt</name>
    <dbReference type="NCBI Taxonomy" id="8319"/>
    <lineage>
        <taxon>Eukaryota</taxon>
        <taxon>Metazoa</taxon>
        <taxon>Chordata</taxon>
        <taxon>Craniata</taxon>
        <taxon>Vertebrata</taxon>
        <taxon>Euteleostomi</taxon>
        <taxon>Amphibia</taxon>
        <taxon>Batrachia</taxon>
        <taxon>Caudata</taxon>
        <taxon>Salamandroidea</taxon>
        <taxon>Salamandridae</taxon>
        <taxon>Pleurodelinae</taxon>
        <taxon>Pleurodeles</taxon>
    </lineage>
</organism>
<evidence type="ECO:0000313" key="3">
    <source>
        <dbReference type="Proteomes" id="UP001066276"/>
    </source>
</evidence>
<evidence type="ECO:0000313" key="2">
    <source>
        <dbReference type="EMBL" id="KAJ1087371.1"/>
    </source>
</evidence>
<proteinExistence type="predicted"/>
<sequence length="77" mass="8102">MAYTHNDRLNVSAGRANLGKQAALEIRRGTRRETPALGTCRTGALPGAKRLGSKAVGSAGAATSFREEEKSPPPVLR</sequence>